<organism evidence="3 4">
    <name type="scientific">Parasphingorhabdus litoris</name>
    <dbReference type="NCBI Taxonomy" id="394733"/>
    <lineage>
        <taxon>Bacteria</taxon>
        <taxon>Pseudomonadati</taxon>
        <taxon>Pseudomonadota</taxon>
        <taxon>Alphaproteobacteria</taxon>
        <taxon>Sphingomonadales</taxon>
        <taxon>Sphingomonadaceae</taxon>
        <taxon>Parasphingorhabdus</taxon>
    </lineage>
</organism>
<dbReference type="Proteomes" id="UP001500713">
    <property type="component" value="Unassembled WGS sequence"/>
</dbReference>
<accession>A0ABN1A6Z2</accession>
<evidence type="ECO:0000256" key="2">
    <source>
        <dbReference type="SAM" id="Phobius"/>
    </source>
</evidence>
<dbReference type="EMBL" id="BAAAEM010000002">
    <property type="protein sequence ID" value="GAA0469117.1"/>
    <property type="molecule type" value="Genomic_DNA"/>
</dbReference>
<sequence>MLTIAIASFFALAFAGALLTIAMMFHAYRDKIIAVIAAELGSDEGNAPAAAPRHSRRVVRTYPASARRRPVQPIPLRAAA</sequence>
<evidence type="ECO:0000313" key="4">
    <source>
        <dbReference type="Proteomes" id="UP001500713"/>
    </source>
</evidence>
<reference evidence="3 4" key="1">
    <citation type="journal article" date="2019" name="Int. J. Syst. Evol. Microbiol.">
        <title>The Global Catalogue of Microorganisms (GCM) 10K type strain sequencing project: providing services to taxonomists for standard genome sequencing and annotation.</title>
        <authorList>
            <consortium name="The Broad Institute Genomics Platform"/>
            <consortium name="The Broad Institute Genome Sequencing Center for Infectious Disease"/>
            <person name="Wu L."/>
            <person name="Ma J."/>
        </authorList>
    </citation>
    <scope>NUCLEOTIDE SEQUENCE [LARGE SCALE GENOMIC DNA]</scope>
    <source>
        <strain evidence="3 4">JCM 14162</strain>
    </source>
</reference>
<gene>
    <name evidence="3" type="ORF">GCM10009096_07560</name>
</gene>
<keyword evidence="2" id="KW-0472">Membrane</keyword>
<feature type="transmembrane region" description="Helical" evidence="2">
    <location>
        <begin position="6"/>
        <end position="25"/>
    </location>
</feature>
<evidence type="ECO:0000313" key="3">
    <source>
        <dbReference type="EMBL" id="GAA0469117.1"/>
    </source>
</evidence>
<evidence type="ECO:0000256" key="1">
    <source>
        <dbReference type="SAM" id="MobiDB-lite"/>
    </source>
</evidence>
<keyword evidence="4" id="KW-1185">Reference proteome</keyword>
<dbReference type="RefSeq" id="WP_229953733.1">
    <property type="nucleotide sequence ID" value="NZ_BAAAEM010000002.1"/>
</dbReference>
<keyword evidence="2" id="KW-0812">Transmembrane</keyword>
<name>A0ABN1A6Z2_9SPHN</name>
<keyword evidence="2" id="KW-1133">Transmembrane helix</keyword>
<proteinExistence type="predicted"/>
<protein>
    <submittedName>
        <fullName evidence="3">Uncharacterized protein</fullName>
    </submittedName>
</protein>
<feature type="region of interest" description="Disordered" evidence="1">
    <location>
        <begin position="61"/>
        <end position="80"/>
    </location>
</feature>
<comment type="caution">
    <text evidence="3">The sequence shown here is derived from an EMBL/GenBank/DDBJ whole genome shotgun (WGS) entry which is preliminary data.</text>
</comment>